<proteinExistence type="predicted"/>
<gene>
    <name evidence="1" type="ORF">GCM10022247_34850</name>
</gene>
<name>A0ABP7SCA2_9PSEU</name>
<evidence type="ECO:0000313" key="2">
    <source>
        <dbReference type="Proteomes" id="UP001501747"/>
    </source>
</evidence>
<protein>
    <submittedName>
        <fullName evidence="1">Uncharacterized protein</fullName>
    </submittedName>
</protein>
<organism evidence="1 2">
    <name type="scientific">Allokutzneria multivorans</name>
    <dbReference type="NCBI Taxonomy" id="1142134"/>
    <lineage>
        <taxon>Bacteria</taxon>
        <taxon>Bacillati</taxon>
        <taxon>Actinomycetota</taxon>
        <taxon>Actinomycetes</taxon>
        <taxon>Pseudonocardiales</taxon>
        <taxon>Pseudonocardiaceae</taxon>
        <taxon>Allokutzneria</taxon>
    </lineage>
</organism>
<comment type="caution">
    <text evidence="1">The sequence shown here is derived from an EMBL/GenBank/DDBJ whole genome shotgun (WGS) entry which is preliminary data.</text>
</comment>
<accession>A0ABP7SCA2</accession>
<dbReference type="EMBL" id="BAABAL010000012">
    <property type="protein sequence ID" value="GAA4009741.1"/>
    <property type="molecule type" value="Genomic_DNA"/>
</dbReference>
<keyword evidence="2" id="KW-1185">Reference proteome</keyword>
<dbReference type="RefSeq" id="WP_344875975.1">
    <property type="nucleotide sequence ID" value="NZ_BAABAL010000012.1"/>
</dbReference>
<sequence>MTLLEDSPMPAHRVTATEMATLIASGRAQPWTSPLPPDNTVPNATKVDGAWYLRRRDAEDYELADGESARTLSECMKILDWVQEVVRRNTPSQPSPASGGAASSR</sequence>
<evidence type="ECO:0000313" key="1">
    <source>
        <dbReference type="EMBL" id="GAA4009741.1"/>
    </source>
</evidence>
<reference evidence="2" key="1">
    <citation type="journal article" date="2019" name="Int. J. Syst. Evol. Microbiol.">
        <title>The Global Catalogue of Microorganisms (GCM) 10K type strain sequencing project: providing services to taxonomists for standard genome sequencing and annotation.</title>
        <authorList>
            <consortium name="The Broad Institute Genomics Platform"/>
            <consortium name="The Broad Institute Genome Sequencing Center for Infectious Disease"/>
            <person name="Wu L."/>
            <person name="Ma J."/>
        </authorList>
    </citation>
    <scope>NUCLEOTIDE SEQUENCE [LARGE SCALE GENOMIC DNA]</scope>
    <source>
        <strain evidence="2">JCM 17342</strain>
    </source>
</reference>
<dbReference type="Proteomes" id="UP001501747">
    <property type="component" value="Unassembled WGS sequence"/>
</dbReference>